<dbReference type="OrthoDB" id="5799464at2759"/>
<evidence type="ECO:0008006" key="4">
    <source>
        <dbReference type="Google" id="ProtNLM"/>
    </source>
</evidence>
<evidence type="ECO:0000313" key="3">
    <source>
        <dbReference type="Proteomes" id="UP000053766"/>
    </source>
</evidence>
<evidence type="ECO:0000256" key="1">
    <source>
        <dbReference type="SAM" id="SignalP"/>
    </source>
</evidence>
<keyword evidence="1" id="KW-0732">Signal</keyword>
<accession>A0A0D8YB20</accession>
<feature type="signal peptide" evidence="1">
    <location>
        <begin position="1"/>
        <end position="20"/>
    </location>
</feature>
<organism evidence="2 3">
    <name type="scientific">Dictyocaulus viviparus</name>
    <name type="common">Bovine lungworm</name>
    <dbReference type="NCBI Taxonomy" id="29172"/>
    <lineage>
        <taxon>Eukaryota</taxon>
        <taxon>Metazoa</taxon>
        <taxon>Ecdysozoa</taxon>
        <taxon>Nematoda</taxon>
        <taxon>Chromadorea</taxon>
        <taxon>Rhabditida</taxon>
        <taxon>Rhabditina</taxon>
        <taxon>Rhabditomorpha</taxon>
        <taxon>Strongyloidea</taxon>
        <taxon>Metastrongylidae</taxon>
        <taxon>Dictyocaulus</taxon>
    </lineage>
</organism>
<proteinExistence type="predicted"/>
<reference evidence="2 3" key="1">
    <citation type="submission" date="2013-11" db="EMBL/GenBank/DDBJ databases">
        <title>Draft genome of the bovine lungworm Dictyocaulus viviparus.</title>
        <authorList>
            <person name="Mitreva M."/>
        </authorList>
    </citation>
    <scope>NUCLEOTIDE SEQUENCE [LARGE SCALE GENOMIC DNA]</scope>
    <source>
        <strain evidence="2 3">HannoverDv2000</strain>
    </source>
</reference>
<dbReference type="EMBL" id="KN716177">
    <property type="protein sequence ID" value="KJH51741.1"/>
    <property type="molecule type" value="Genomic_DNA"/>
</dbReference>
<reference evidence="3" key="2">
    <citation type="journal article" date="2016" name="Sci. Rep.">
        <title>Dictyocaulus viviparus genome, variome and transcriptome elucidate lungworm biology and support future intervention.</title>
        <authorList>
            <person name="McNulty S.N."/>
            <person name="Strube C."/>
            <person name="Rosa B.A."/>
            <person name="Martin J.C."/>
            <person name="Tyagi R."/>
            <person name="Choi Y.J."/>
            <person name="Wang Q."/>
            <person name="Hallsworth Pepin K."/>
            <person name="Zhang X."/>
            <person name="Ozersky P."/>
            <person name="Wilson R.K."/>
            <person name="Sternberg P.W."/>
            <person name="Gasser R.B."/>
            <person name="Mitreva M."/>
        </authorList>
    </citation>
    <scope>NUCLEOTIDE SEQUENCE [LARGE SCALE GENOMIC DNA]</scope>
    <source>
        <strain evidence="3">HannoverDv2000</strain>
    </source>
</reference>
<evidence type="ECO:0000313" key="2">
    <source>
        <dbReference type="EMBL" id="KJH51741.1"/>
    </source>
</evidence>
<keyword evidence="3" id="KW-1185">Reference proteome</keyword>
<gene>
    <name evidence="2" type="ORF">DICVIV_02052</name>
</gene>
<dbReference type="Proteomes" id="UP000053766">
    <property type="component" value="Unassembled WGS sequence"/>
</dbReference>
<dbReference type="AlphaFoldDB" id="A0A0D8YB20"/>
<sequence length="147" mass="16943">MTQMLAFILLLFAAIAVATTQSTTIPRLPKEIPPGFEKLLPSDVVRQLKEVHENDLLTAEEQHQRIDEIMVSLPEDVLDRLPPPPGFERLPLSIRNELKKIHRDKGINWRQRHEKIRSLVSELWSIRPAQVQKTVKPTTDTAIDRFV</sequence>
<name>A0A0D8YB20_DICVI</name>
<feature type="chain" id="PRO_5002336358" description="SXP/RAL-2 family protein Ani s 5-like cation-binding domain-containing protein" evidence="1">
    <location>
        <begin position="21"/>
        <end position="147"/>
    </location>
</feature>
<protein>
    <recommendedName>
        <fullName evidence="4">SXP/RAL-2 family protein Ani s 5-like cation-binding domain-containing protein</fullName>
    </recommendedName>
</protein>